<feature type="compositionally biased region" description="Polar residues" evidence="1">
    <location>
        <begin position="1339"/>
        <end position="1355"/>
    </location>
</feature>
<dbReference type="PANTHER" id="PTHR46967:SF2">
    <property type="entry name" value="SUSHI, VON WILLEBRAND FACTOR TYPE A, EGF AND PENTRAXIN DOMAIN-CONTAINING PROTEIN 1-LIKE"/>
    <property type="match status" value="1"/>
</dbReference>
<dbReference type="Pfam" id="PF07699">
    <property type="entry name" value="Ephrin_rec_like"/>
    <property type="match status" value="4"/>
</dbReference>
<evidence type="ECO:0000256" key="1">
    <source>
        <dbReference type="SAM" id="MobiDB-lite"/>
    </source>
</evidence>
<dbReference type="PROSITE" id="PS01159">
    <property type="entry name" value="WW_DOMAIN_1"/>
    <property type="match status" value="1"/>
</dbReference>
<dbReference type="SUPFAM" id="SSF57184">
    <property type="entry name" value="Growth factor receptor domain"/>
    <property type="match status" value="2"/>
</dbReference>
<dbReference type="SUPFAM" id="SSF51045">
    <property type="entry name" value="WW domain"/>
    <property type="match status" value="1"/>
</dbReference>
<dbReference type="InterPro" id="IPR001202">
    <property type="entry name" value="WW_dom"/>
</dbReference>
<dbReference type="SMART" id="SM00456">
    <property type="entry name" value="WW"/>
    <property type="match status" value="1"/>
</dbReference>
<feature type="domain" description="WW" evidence="2">
    <location>
        <begin position="1379"/>
        <end position="1412"/>
    </location>
</feature>
<name>A0ABQ6MC83_9STRA</name>
<feature type="compositionally biased region" description="Gly residues" evidence="1">
    <location>
        <begin position="1268"/>
        <end position="1278"/>
    </location>
</feature>
<reference evidence="3 4" key="1">
    <citation type="journal article" date="2023" name="Commun. Biol.">
        <title>Genome analysis of Parmales, the sister group of diatoms, reveals the evolutionary specialization of diatoms from phago-mixotrophs to photoautotrophs.</title>
        <authorList>
            <person name="Ban H."/>
            <person name="Sato S."/>
            <person name="Yoshikawa S."/>
            <person name="Yamada K."/>
            <person name="Nakamura Y."/>
            <person name="Ichinomiya M."/>
            <person name="Sato N."/>
            <person name="Blanc-Mathieu R."/>
            <person name="Endo H."/>
            <person name="Kuwata A."/>
            <person name="Ogata H."/>
        </authorList>
    </citation>
    <scope>NUCLEOTIDE SEQUENCE [LARGE SCALE GENOMIC DNA]</scope>
</reference>
<dbReference type="Gene3D" id="2.20.70.10">
    <property type="match status" value="1"/>
</dbReference>
<dbReference type="Proteomes" id="UP001165060">
    <property type="component" value="Unassembled WGS sequence"/>
</dbReference>
<dbReference type="InterPro" id="IPR036020">
    <property type="entry name" value="WW_dom_sf"/>
</dbReference>
<feature type="region of interest" description="Disordered" evidence="1">
    <location>
        <begin position="1307"/>
        <end position="1355"/>
    </location>
</feature>
<accession>A0ABQ6MC83</accession>
<feature type="region of interest" description="Disordered" evidence="1">
    <location>
        <begin position="520"/>
        <end position="567"/>
    </location>
</feature>
<comment type="caution">
    <text evidence="3">The sequence shown here is derived from an EMBL/GenBank/DDBJ whole genome shotgun (WGS) entry which is preliminary data.</text>
</comment>
<feature type="non-terminal residue" evidence="3">
    <location>
        <position position="1"/>
    </location>
</feature>
<feature type="compositionally biased region" description="Basic residues" evidence="1">
    <location>
        <begin position="1313"/>
        <end position="1327"/>
    </location>
</feature>
<evidence type="ECO:0000259" key="2">
    <source>
        <dbReference type="PROSITE" id="PS50020"/>
    </source>
</evidence>
<organism evidence="3 4">
    <name type="scientific">Tetraparma gracilis</name>
    <dbReference type="NCBI Taxonomy" id="2962635"/>
    <lineage>
        <taxon>Eukaryota</taxon>
        <taxon>Sar</taxon>
        <taxon>Stramenopiles</taxon>
        <taxon>Ochrophyta</taxon>
        <taxon>Bolidophyceae</taxon>
        <taxon>Parmales</taxon>
        <taxon>Triparmaceae</taxon>
        <taxon>Tetraparma</taxon>
    </lineage>
</organism>
<dbReference type="EMBL" id="BRYB01001339">
    <property type="protein sequence ID" value="GMI23588.1"/>
    <property type="molecule type" value="Genomic_DNA"/>
</dbReference>
<dbReference type="InterPro" id="IPR009030">
    <property type="entry name" value="Growth_fac_rcpt_cys_sf"/>
</dbReference>
<dbReference type="PANTHER" id="PTHR46967">
    <property type="entry name" value="INSULIN-LIKE GROWTH FACTOR BINDING PROTEIN,N-TERMINAL"/>
    <property type="match status" value="1"/>
</dbReference>
<dbReference type="InterPro" id="IPR011641">
    <property type="entry name" value="Tyr-kin_ephrin_A/B_rcpt-like"/>
</dbReference>
<evidence type="ECO:0000313" key="3">
    <source>
        <dbReference type="EMBL" id="GMI23588.1"/>
    </source>
</evidence>
<proteinExistence type="predicted"/>
<dbReference type="Pfam" id="PF00397">
    <property type="entry name" value="WW"/>
    <property type="match status" value="1"/>
</dbReference>
<sequence>TYPLPSPPSRYSSAIPLDTVDIKLYYLSNCLIPNTFLFCDENFIDLTDATVGTPNDGEETLIMEECTANGHKLSDAGGLAGASVFAVIQGRENTDVVSRMNGEFYVEPATTCNHTDITFTFGDSFLKLATGLGDNVQVGVHAVRTWYKDDTERFTQPHEANGNFTWGETLPFKDTCAETCMKIELTQDGLMSGSCVVWGGSIQNFMDSYREGEWEVLLVDTDRCDFINAPDDTDNYLPPYIELRWDRGIECPPGEYLDDNWWIVEKFIEKDSCKVCNENEYRAGFGEECSACPAGTVASSEVPAGHDDEADCQQCIPGKYYKRDLDFDLSLDGLETYTPYFCEECPQDTYADEAGSTECKQCPYGKAARGEGAVSHFSEKNCQNLCNPATEFFVEAGPYCLSKNSWGFCTGGFGYSSDNWCESCEVCDDPETCPDCLKFSGRRALSVDVFSDEELAVKQAILDVEAQAAEELAEYRLKKPARDNSPLVDYFARSAPAPKKKGLIARHEAEDKILRKITTPAKSKSIAPKTKFKLQPHQKVNFNKPSRLTRSRSPLSDSNRQLEDTEDYPCDTHYWGMGLSGGITNFRIVHPGGGIHKNMFEIDLYKNPDGQIDWDMLGPFIQDKHSYKYCGEQQPPTVPAEPTECEPGTFSANGDTLSPCTVCPAGKYADASGSNSCTNCPAMTYSSDDKQVEPGFHDSVSDCSPIVCPAGRYVSGGLAGLPDTATGLGSFTLASCTMCEAGSYSTGTGDETSCTSCPAGTYAAQVGNVGCKDCVKGKYSSSAGSPACADCAAGSYGTSVGADTADDCVECFAGTFSAAVGAASIDTCTACQPGKTGLTGAGASSPDVCVDCVAGKHALASGSTSCSDCPAGSYTSANGGAAKCSLCGYGKYSTDVAATSSESCLDCPSQHFNGFMGATECQFCDSPNVVTEDKGQCIEDTNFDEEDIAPGPYDEPEGGEDPDAPVELRCPLHSSKKQIQGEEACVCLDGFVSHASSTTGNVIACTCPEDQEIDKNAGETCVPKPDTATGDHVAHECAKGCDDNFFKFCDLSFFADECSEDCDAELMYVYQMFFNQGCPADFVFPAMAVVEIDSSIVVDGITKEEVTQDENEFLYFVTVLQNGIAAQIAGVEVDNVLITKIDGAEVRMNGNGGPARRMDDAPTQKEMLVDFSVVAPVANVAKAQNKDVPDAGTKDGQEASEAIVQDMWTELRVGVQTNNVMAVGVEEVGDVGFALGETLADTEVRDLENPQIEIVITGNGEAPDAGDEGGGSSSGGGLTEEQERYAFIGGGAVGALLLVGLFLKSTSAPSSSNKKKKNRRKVPHDHKRPTYKESELKNISRQTSDSFEDTSNPMRDSNTLGRMKSAFSGVLAPSTPPPPTVPDPWEPVYDKARGLYYYFNHDSGATTWEMPQ</sequence>
<dbReference type="SMART" id="SM01411">
    <property type="entry name" value="Ephrin_rec_like"/>
    <property type="match status" value="7"/>
</dbReference>
<feature type="compositionally biased region" description="Basic and acidic residues" evidence="1">
    <location>
        <begin position="1328"/>
        <end position="1338"/>
    </location>
</feature>
<feature type="region of interest" description="Disordered" evidence="1">
    <location>
        <begin position="1257"/>
        <end position="1278"/>
    </location>
</feature>
<dbReference type="PROSITE" id="PS50020">
    <property type="entry name" value="WW_DOMAIN_2"/>
    <property type="match status" value="1"/>
</dbReference>
<feature type="compositionally biased region" description="Low complexity" evidence="1">
    <location>
        <begin position="545"/>
        <end position="558"/>
    </location>
</feature>
<gene>
    <name evidence="3" type="ORF">TeGR_g7113</name>
</gene>
<dbReference type="Gene3D" id="2.10.50.10">
    <property type="entry name" value="Tumor Necrosis Factor Receptor, subunit A, domain 2"/>
    <property type="match status" value="4"/>
</dbReference>
<evidence type="ECO:0000313" key="4">
    <source>
        <dbReference type="Proteomes" id="UP001165060"/>
    </source>
</evidence>
<keyword evidence="4" id="KW-1185">Reference proteome</keyword>
<protein>
    <recommendedName>
        <fullName evidence="2">WW domain-containing protein</fullName>
    </recommendedName>
</protein>
<dbReference type="CDD" id="cd00201">
    <property type="entry name" value="WW"/>
    <property type="match status" value="1"/>
</dbReference>
<feature type="region of interest" description="Disordered" evidence="1">
    <location>
        <begin position="941"/>
        <end position="963"/>
    </location>
</feature>